<accession>M7X937</accession>
<evidence type="ECO:0000313" key="2">
    <source>
        <dbReference type="Proteomes" id="UP000010953"/>
    </source>
</evidence>
<name>M7X937_9BACT</name>
<dbReference type="Proteomes" id="UP000010953">
    <property type="component" value="Unassembled WGS sequence"/>
</dbReference>
<sequence length="111" mass="13070">MDEKLKYNKVLWIEIGHCDGKHFLLGNPHTYKGRIHAYCPKKDTTFCISLCEITKMSKESRYWISGYLSGNEPAPPEEFDGETSVDYFQSQRYKSWEKQVKHFREKGELGE</sequence>
<dbReference type="EMBL" id="AMZY02000020">
    <property type="protein sequence ID" value="EMS31223.1"/>
    <property type="molecule type" value="Genomic_DNA"/>
</dbReference>
<comment type="caution">
    <text evidence="1">The sequence shown here is derived from an EMBL/GenBank/DDBJ whole genome shotgun (WGS) entry which is preliminary data.</text>
</comment>
<dbReference type="AlphaFoldDB" id="M7X937"/>
<dbReference type="InParanoid" id="M7X937"/>
<keyword evidence="2" id="KW-1185">Reference proteome</keyword>
<evidence type="ECO:0000313" key="1">
    <source>
        <dbReference type="EMBL" id="EMS31223.1"/>
    </source>
</evidence>
<protein>
    <submittedName>
        <fullName evidence="1">Uncharacterized protein</fullName>
    </submittedName>
</protein>
<gene>
    <name evidence="1" type="ORF">C943_02370</name>
</gene>
<proteinExistence type="predicted"/>
<reference evidence="1" key="1">
    <citation type="submission" date="2013-01" db="EMBL/GenBank/DDBJ databases">
        <title>Genome assembly of Mariniradius saccharolyticus AK6.</title>
        <authorList>
            <person name="Vaidya B."/>
            <person name="Khatri I."/>
            <person name="Tanuku N.R.S."/>
            <person name="Subramanian S."/>
            <person name="Pinnaka A."/>
        </authorList>
    </citation>
    <scope>NUCLEOTIDE SEQUENCE [LARGE SCALE GENOMIC DNA]</scope>
    <source>
        <strain evidence="1">AK6</strain>
    </source>
</reference>
<organism evidence="1 2">
    <name type="scientific">Mariniradius saccharolyticus AK6</name>
    <dbReference type="NCBI Taxonomy" id="1239962"/>
    <lineage>
        <taxon>Bacteria</taxon>
        <taxon>Pseudomonadati</taxon>
        <taxon>Bacteroidota</taxon>
        <taxon>Cytophagia</taxon>
        <taxon>Cytophagales</taxon>
        <taxon>Cyclobacteriaceae</taxon>
        <taxon>Mariniradius</taxon>
    </lineage>
</organism>